<evidence type="ECO:0000256" key="9">
    <source>
        <dbReference type="ARBA" id="ARBA00047671"/>
    </source>
</evidence>
<organism evidence="12 13">
    <name type="scientific">SAR92 clade bacterium</name>
    <dbReference type="NCBI Taxonomy" id="2315479"/>
    <lineage>
        <taxon>Bacteria</taxon>
        <taxon>Pseudomonadati</taxon>
        <taxon>Pseudomonadota</taxon>
        <taxon>Gammaproteobacteria</taxon>
        <taxon>Cellvibrionales</taxon>
        <taxon>Porticoccaceae</taxon>
        <taxon>SAR92 clade</taxon>
    </lineage>
</organism>
<dbReference type="CDD" id="cd04334">
    <property type="entry name" value="ProRS-INS"/>
    <property type="match status" value="1"/>
</dbReference>
<dbReference type="PANTHER" id="PTHR42753:SF2">
    <property type="entry name" value="PROLINE--TRNA LIGASE"/>
    <property type="match status" value="1"/>
</dbReference>
<evidence type="ECO:0000256" key="10">
    <source>
        <dbReference type="HAMAP-Rule" id="MF_01569"/>
    </source>
</evidence>
<comment type="similarity">
    <text evidence="10">Belongs to the class-II aminoacyl-tRNA synthetase family. ProS type 1 subfamily.</text>
</comment>
<evidence type="ECO:0000256" key="4">
    <source>
        <dbReference type="ARBA" id="ARBA00022598"/>
    </source>
</evidence>
<evidence type="ECO:0000256" key="3">
    <source>
        <dbReference type="ARBA" id="ARBA00022490"/>
    </source>
</evidence>
<dbReference type="PRINTS" id="PR01046">
    <property type="entry name" value="TRNASYNTHPRO"/>
</dbReference>
<dbReference type="InterPro" id="IPR044140">
    <property type="entry name" value="ProRS_anticodon_short"/>
</dbReference>
<sequence length="578" mass="63982">MRASQYLITTKKDSPSDAEVVSHQLMLRAGMIRKAASGLYSWLPLGLKVFRKVESIVREEMDKAGALELMMPVVQPADLWVESGRWSQFGPELLRIKDRHERDFCLGPTHEEVITDIIRNEINSYKQLPANFYQIQTKFRDERRPRFGVMRTREFCMKDAYSFHSSPASLQETYDLMYQTYSAIFARTGLVFRAVIADTGSIGGSHSHEFHVLADSGEDAIVFASEGNYAANIEKAEAMAPTPTTSKGSAQMADLATPGVHTIADLCAFLKVKPEQTLKSLIVSVENESGETQLFGLMLRGDHDLNEVKAKQALGLASEITFASEEQIKAALHCSPGSIGPVNLDLDMIVDPSAANLTDFACGANRDGYHLTGVNWERDCGNYKVADIRNVVAGDVSPDGKGILEIKRGIEVGHIFQLGTKYSESMKATVLDESGKEQFMSMGCYGIGVSRIVAAAIEQNHDENGIIWPEAIAPFQIAIVPINMHKSDRVKTACEDMYTQLIALGYEVLFMDQPKARLGGMLADIELIGIPHRVVLGERGLDDGVVEYRHRKDSENQHVKYEKIVSFLKKSASNHSNL</sequence>
<dbReference type="NCBIfam" id="TIGR00409">
    <property type="entry name" value="proS_fam_II"/>
    <property type="match status" value="1"/>
</dbReference>
<dbReference type="NCBIfam" id="NF006625">
    <property type="entry name" value="PRK09194.1"/>
    <property type="match status" value="1"/>
</dbReference>
<dbReference type="SUPFAM" id="SSF52954">
    <property type="entry name" value="Class II aaRS ABD-related"/>
    <property type="match status" value="1"/>
</dbReference>
<dbReference type="CDD" id="cd00861">
    <property type="entry name" value="ProRS_anticodon_short"/>
    <property type="match status" value="1"/>
</dbReference>
<dbReference type="GO" id="GO:0005524">
    <property type="term" value="F:ATP binding"/>
    <property type="evidence" value="ECO:0007669"/>
    <property type="project" value="UniProtKB-UniRule"/>
</dbReference>
<dbReference type="GO" id="GO:0004827">
    <property type="term" value="F:proline-tRNA ligase activity"/>
    <property type="evidence" value="ECO:0007669"/>
    <property type="project" value="UniProtKB-UniRule"/>
</dbReference>
<name>A0A520MDE3_9GAMM</name>
<gene>
    <name evidence="10" type="primary">proS</name>
    <name evidence="12" type="ORF">EVB03_08590</name>
</gene>
<keyword evidence="3 10" id="KW-0963">Cytoplasm</keyword>
<evidence type="ECO:0000256" key="1">
    <source>
        <dbReference type="ARBA" id="ARBA00004496"/>
    </source>
</evidence>
<dbReference type="HAMAP" id="MF_01569">
    <property type="entry name" value="Pro_tRNA_synth_type1"/>
    <property type="match status" value="1"/>
</dbReference>
<dbReference type="Pfam" id="PF04073">
    <property type="entry name" value="tRNA_edit"/>
    <property type="match status" value="1"/>
</dbReference>
<dbReference type="InterPro" id="IPR002316">
    <property type="entry name" value="Pro-tRNA-ligase_IIa"/>
</dbReference>
<dbReference type="EMBL" id="SHBP01000015">
    <property type="protein sequence ID" value="RZO19248.1"/>
    <property type="molecule type" value="Genomic_DNA"/>
</dbReference>
<dbReference type="PROSITE" id="PS50862">
    <property type="entry name" value="AA_TRNA_LIGASE_II"/>
    <property type="match status" value="1"/>
</dbReference>
<dbReference type="SUPFAM" id="SSF55826">
    <property type="entry name" value="YbaK/ProRS associated domain"/>
    <property type="match status" value="1"/>
</dbReference>
<dbReference type="AlphaFoldDB" id="A0A520MDE3"/>
<dbReference type="InterPro" id="IPR023717">
    <property type="entry name" value="Pro-tRNA-Synthase_IIa_type1"/>
</dbReference>
<comment type="caution">
    <text evidence="12">The sequence shown here is derived from an EMBL/GenBank/DDBJ whole genome shotgun (WGS) entry which is preliminary data.</text>
</comment>
<dbReference type="GO" id="GO:0006433">
    <property type="term" value="P:prolyl-tRNA aminoacylation"/>
    <property type="evidence" value="ECO:0007669"/>
    <property type="project" value="UniProtKB-UniRule"/>
</dbReference>
<accession>A0A520MDE3</accession>
<dbReference type="EC" id="6.1.1.15" evidence="10"/>
<evidence type="ECO:0000256" key="6">
    <source>
        <dbReference type="ARBA" id="ARBA00022840"/>
    </source>
</evidence>
<dbReference type="InterPro" id="IPR004154">
    <property type="entry name" value="Anticodon-bd"/>
</dbReference>
<keyword evidence="5 10" id="KW-0547">Nucleotide-binding</keyword>
<evidence type="ECO:0000256" key="8">
    <source>
        <dbReference type="ARBA" id="ARBA00023146"/>
    </source>
</evidence>
<evidence type="ECO:0000256" key="5">
    <source>
        <dbReference type="ARBA" id="ARBA00022741"/>
    </source>
</evidence>
<dbReference type="SUPFAM" id="SSF55681">
    <property type="entry name" value="Class II aaRS and biotin synthetases"/>
    <property type="match status" value="1"/>
</dbReference>
<dbReference type="InterPro" id="IPR045864">
    <property type="entry name" value="aa-tRNA-synth_II/BPL/LPL"/>
</dbReference>
<dbReference type="FunFam" id="3.30.930.10:FF:000043">
    <property type="entry name" value="Proline--tRNA ligase"/>
    <property type="match status" value="1"/>
</dbReference>
<dbReference type="FunFam" id="3.30.930.10:FF:000097">
    <property type="entry name" value="Proline--tRNA ligase"/>
    <property type="match status" value="1"/>
</dbReference>
<dbReference type="InterPro" id="IPR036754">
    <property type="entry name" value="YbaK/aa-tRNA-synt-asso_dom_sf"/>
</dbReference>
<dbReference type="CDD" id="cd00779">
    <property type="entry name" value="ProRS_core_prok"/>
    <property type="match status" value="1"/>
</dbReference>
<dbReference type="InterPro" id="IPR050062">
    <property type="entry name" value="Pro-tRNA_synthetase"/>
</dbReference>
<dbReference type="InterPro" id="IPR033730">
    <property type="entry name" value="ProRS_core_prok"/>
</dbReference>
<comment type="subcellular location">
    <subcellularLocation>
        <location evidence="1 10">Cytoplasm</location>
    </subcellularLocation>
</comment>
<dbReference type="InterPro" id="IPR006195">
    <property type="entry name" value="aa-tRNA-synth_II"/>
</dbReference>
<dbReference type="InterPro" id="IPR007214">
    <property type="entry name" value="YbaK/aa-tRNA-synth-assoc-dom"/>
</dbReference>
<dbReference type="Proteomes" id="UP000315889">
    <property type="component" value="Unassembled WGS sequence"/>
</dbReference>
<dbReference type="GO" id="GO:0005829">
    <property type="term" value="C:cytosol"/>
    <property type="evidence" value="ECO:0007669"/>
    <property type="project" value="TreeGrafter"/>
</dbReference>
<keyword evidence="7 10" id="KW-0648">Protein biosynthesis</keyword>
<dbReference type="InterPro" id="IPR004500">
    <property type="entry name" value="Pro-tRNA-synth_IIa_bac-type"/>
</dbReference>
<keyword evidence="8 10" id="KW-0030">Aminoacyl-tRNA synthetase</keyword>
<comment type="catalytic activity">
    <reaction evidence="9 10">
        <text>tRNA(Pro) + L-proline + ATP = L-prolyl-tRNA(Pro) + AMP + diphosphate</text>
        <dbReference type="Rhea" id="RHEA:14305"/>
        <dbReference type="Rhea" id="RHEA-COMP:9700"/>
        <dbReference type="Rhea" id="RHEA-COMP:9702"/>
        <dbReference type="ChEBI" id="CHEBI:30616"/>
        <dbReference type="ChEBI" id="CHEBI:33019"/>
        <dbReference type="ChEBI" id="CHEBI:60039"/>
        <dbReference type="ChEBI" id="CHEBI:78442"/>
        <dbReference type="ChEBI" id="CHEBI:78532"/>
        <dbReference type="ChEBI" id="CHEBI:456215"/>
        <dbReference type="EC" id="6.1.1.15"/>
    </reaction>
</comment>
<evidence type="ECO:0000313" key="12">
    <source>
        <dbReference type="EMBL" id="RZO19248.1"/>
    </source>
</evidence>
<proteinExistence type="inferred from homology"/>
<dbReference type="InterPro" id="IPR036621">
    <property type="entry name" value="Anticodon-bd_dom_sf"/>
</dbReference>
<dbReference type="GO" id="GO:0002161">
    <property type="term" value="F:aminoacyl-tRNA deacylase activity"/>
    <property type="evidence" value="ECO:0007669"/>
    <property type="project" value="InterPro"/>
</dbReference>
<evidence type="ECO:0000313" key="13">
    <source>
        <dbReference type="Proteomes" id="UP000315889"/>
    </source>
</evidence>
<comment type="subunit">
    <text evidence="2 10">Homodimer.</text>
</comment>
<keyword evidence="4 10" id="KW-0436">Ligase</keyword>
<dbReference type="Pfam" id="PF03129">
    <property type="entry name" value="HGTP_anticodon"/>
    <property type="match status" value="1"/>
</dbReference>
<comment type="function">
    <text evidence="10">Catalyzes the attachment of proline to tRNA(Pro) in a two-step reaction: proline is first activated by ATP to form Pro-AMP and then transferred to the acceptor end of tRNA(Pro). As ProRS can inadvertently accommodate and process non-cognate amino acids such as alanine and cysteine, to avoid such errors it has two additional distinct editing activities against alanine. One activity is designated as 'pretransfer' editing and involves the tRNA(Pro)-independent hydrolysis of activated Ala-AMP. The other activity is designated 'posttransfer' editing and involves deacylation of mischarged Ala-tRNA(Pro). The misacylated Cys-tRNA(Pro) is not edited by ProRS.</text>
</comment>
<evidence type="ECO:0000256" key="7">
    <source>
        <dbReference type="ARBA" id="ARBA00022917"/>
    </source>
</evidence>
<evidence type="ECO:0000256" key="2">
    <source>
        <dbReference type="ARBA" id="ARBA00011738"/>
    </source>
</evidence>
<protein>
    <recommendedName>
        <fullName evidence="10">Proline--tRNA ligase</fullName>
        <ecNumber evidence="10">6.1.1.15</ecNumber>
    </recommendedName>
    <alternativeName>
        <fullName evidence="10">Prolyl-tRNA synthetase</fullName>
        <shortName evidence="10">ProRS</shortName>
    </alternativeName>
</protein>
<dbReference type="Gene3D" id="3.30.930.10">
    <property type="entry name" value="Bira Bifunctional Protein, Domain 2"/>
    <property type="match status" value="2"/>
</dbReference>
<reference evidence="12 13" key="1">
    <citation type="submission" date="2019-02" db="EMBL/GenBank/DDBJ databases">
        <title>Prokaryotic population dynamics and viral predation in marine succession experiment using metagenomics: the confinement effect.</title>
        <authorList>
            <person name="Haro-Moreno J.M."/>
            <person name="Rodriguez-Valera F."/>
            <person name="Lopez-Perez M."/>
        </authorList>
    </citation>
    <scope>NUCLEOTIDE SEQUENCE [LARGE SCALE GENOMIC DNA]</scope>
    <source>
        <strain evidence="12">MED-G170</strain>
    </source>
</reference>
<keyword evidence="6 10" id="KW-0067">ATP-binding</keyword>
<feature type="domain" description="Aminoacyl-transfer RNA synthetases class-II family profile" evidence="11">
    <location>
        <begin position="33"/>
        <end position="469"/>
    </location>
</feature>
<dbReference type="InterPro" id="IPR002314">
    <property type="entry name" value="aa-tRNA-synt_IIb"/>
</dbReference>
<dbReference type="Gene3D" id="3.40.50.800">
    <property type="entry name" value="Anticodon-binding domain"/>
    <property type="match status" value="1"/>
</dbReference>
<dbReference type="Gene3D" id="3.90.960.10">
    <property type="entry name" value="YbaK/aminoacyl-tRNA synthetase-associated domain"/>
    <property type="match status" value="1"/>
</dbReference>
<comment type="domain">
    <text evidence="10">Consists of three domains: the N-terminal catalytic domain, the editing domain and the C-terminal anticodon-binding domain.</text>
</comment>
<evidence type="ECO:0000259" key="11">
    <source>
        <dbReference type="PROSITE" id="PS50862"/>
    </source>
</evidence>
<dbReference type="Pfam" id="PF00587">
    <property type="entry name" value="tRNA-synt_2b"/>
    <property type="match status" value="1"/>
</dbReference>
<dbReference type="PIRSF" id="PIRSF001535">
    <property type="entry name" value="ProRS_1"/>
    <property type="match status" value="1"/>
</dbReference>
<dbReference type="PANTHER" id="PTHR42753">
    <property type="entry name" value="MITOCHONDRIAL RIBOSOME PROTEIN L39/PROLYL-TRNA LIGASE FAMILY MEMBER"/>
    <property type="match status" value="1"/>
</dbReference>